<dbReference type="EMBL" id="AMZH03015794">
    <property type="protein sequence ID" value="RRT45504.1"/>
    <property type="molecule type" value="Genomic_DNA"/>
</dbReference>
<proteinExistence type="predicted"/>
<accession>A0A426Y1B6</accession>
<organism evidence="2 3">
    <name type="scientific">Ensete ventricosum</name>
    <name type="common">Abyssinian banana</name>
    <name type="synonym">Musa ensete</name>
    <dbReference type="NCBI Taxonomy" id="4639"/>
    <lineage>
        <taxon>Eukaryota</taxon>
        <taxon>Viridiplantae</taxon>
        <taxon>Streptophyta</taxon>
        <taxon>Embryophyta</taxon>
        <taxon>Tracheophyta</taxon>
        <taxon>Spermatophyta</taxon>
        <taxon>Magnoliopsida</taxon>
        <taxon>Liliopsida</taxon>
        <taxon>Zingiberales</taxon>
        <taxon>Musaceae</taxon>
        <taxon>Ensete</taxon>
    </lineage>
</organism>
<name>A0A426Y1B6_ENSVE</name>
<feature type="compositionally biased region" description="Polar residues" evidence="1">
    <location>
        <begin position="90"/>
        <end position="105"/>
    </location>
</feature>
<feature type="region of interest" description="Disordered" evidence="1">
    <location>
        <begin position="1"/>
        <end position="105"/>
    </location>
</feature>
<evidence type="ECO:0000313" key="3">
    <source>
        <dbReference type="Proteomes" id="UP000287651"/>
    </source>
</evidence>
<sequence length="105" mass="11473">MPVARPQGVAPRPGLSPARAAVGRSGRQPARCRPKATVPAHTDDVQRHHLRRAATAMAQMGQRRGLGHPFEKKDDPTPLIFENLKDCPHVQNSKNTLNNSGNLED</sequence>
<gene>
    <name evidence="2" type="ORF">B296_00048488</name>
</gene>
<dbReference type="Proteomes" id="UP000287651">
    <property type="component" value="Unassembled WGS sequence"/>
</dbReference>
<protein>
    <submittedName>
        <fullName evidence="2">Uncharacterized protein</fullName>
    </submittedName>
</protein>
<comment type="caution">
    <text evidence="2">The sequence shown here is derived from an EMBL/GenBank/DDBJ whole genome shotgun (WGS) entry which is preliminary data.</text>
</comment>
<evidence type="ECO:0000313" key="2">
    <source>
        <dbReference type="EMBL" id="RRT45504.1"/>
    </source>
</evidence>
<dbReference type="AlphaFoldDB" id="A0A426Y1B6"/>
<reference evidence="2 3" key="1">
    <citation type="journal article" date="2014" name="Agronomy (Basel)">
        <title>A Draft Genome Sequence for Ensete ventricosum, the Drought-Tolerant Tree Against Hunger.</title>
        <authorList>
            <person name="Harrison J."/>
            <person name="Moore K.A."/>
            <person name="Paszkiewicz K."/>
            <person name="Jones T."/>
            <person name="Grant M."/>
            <person name="Ambacheew D."/>
            <person name="Muzemil S."/>
            <person name="Studholme D.J."/>
        </authorList>
    </citation>
    <scope>NUCLEOTIDE SEQUENCE [LARGE SCALE GENOMIC DNA]</scope>
</reference>
<evidence type="ECO:0000256" key="1">
    <source>
        <dbReference type="SAM" id="MobiDB-lite"/>
    </source>
</evidence>